<dbReference type="Gene3D" id="3.40.390.10">
    <property type="entry name" value="Collagenase (Catalytic Domain)"/>
    <property type="match status" value="1"/>
</dbReference>
<dbReference type="InterPro" id="IPR042089">
    <property type="entry name" value="Peptidase_M13_dom_2"/>
</dbReference>
<dbReference type="SUPFAM" id="SSF55486">
    <property type="entry name" value="Metalloproteases ('zincins'), catalytic domain"/>
    <property type="match status" value="1"/>
</dbReference>
<evidence type="ECO:0000256" key="5">
    <source>
        <dbReference type="ARBA" id="ARBA00022801"/>
    </source>
</evidence>
<dbReference type="GO" id="GO:0004222">
    <property type="term" value="F:metalloendopeptidase activity"/>
    <property type="evidence" value="ECO:0007669"/>
    <property type="project" value="InterPro"/>
</dbReference>
<feature type="chain" id="PRO_5031299405" evidence="8">
    <location>
        <begin position="22"/>
        <end position="694"/>
    </location>
</feature>
<name>A0A7W7AJZ4_9SPHN</name>
<dbReference type="InterPro" id="IPR008753">
    <property type="entry name" value="Peptidase_M13_N"/>
</dbReference>
<dbReference type="CDD" id="cd08662">
    <property type="entry name" value="M13"/>
    <property type="match status" value="1"/>
</dbReference>
<comment type="similarity">
    <text evidence="2">Belongs to the peptidase M13 family.</text>
</comment>
<keyword evidence="3" id="KW-0645">Protease</keyword>
<dbReference type="AlphaFoldDB" id="A0A7W7AJZ4"/>
<sequence length="694" mass="75802">MRTPLIGLILLASTVSTTALAQTTAQQAQQTRTVGKAAAGPVAPASADKPQIGDFGFDMAGRDTSVQPGNDFFNYASGRWYGATEIPADRSSYGMFHVLQDLSLERTRGILEAAEKRSGDKTGDFYSSFMDQAAVDAKGITPVQPWLTAIKNAGDKTALATEIAKLQRQGVRGLVGVSVGQDDKSPETYVVSLGQGGIGLPDRDYYLKDDPKLAAVRTAYQAYLAKMLTLAGEPNAEARAAAVFQMEKAIANAHWTAVQSRDADATYNVWKAGDFAAKAPGFPWQPFLTAMGVANRPTYLVAQPSALTGEAKVYADTPLPVLKDAAMLRVLRSYAPYLATPVDQANFGFYGTTLSGTPQQQVRWKRAVSTVSNAMGEAIGEQYVARYFPPEAKATADALVKNVIAAMGDRLKNLQWMARETKAKALEKLAAFTPKIGYPDKWRDYSALAIQRGDLVGNVARANAFEYQRGLNKLDHPLDRGEWFMTPMTINAYANPVMNEIVFPAAILQPPFFDPKADPAVNYGGIGAVIGHEISHHFDDQGRKYDATGKLTDWWTPQDVERFKSFTDKLVAQYNAYEPIPGQHIQGELTLGENIADLAGLTVALDAYHKSLGGKPAPVIDGLTGDQRFYLGWAQVWRTKWREPALRQALLSDPHSPGHERTLTVRNLDPWYAAFGAKPGQQMYLAPADRVRIW</sequence>
<organism evidence="11 12">
    <name type="scientific">Sphingomonas abaci</name>
    <dbReference type="NCBI Taxonomy" id="237611"/>
    <lineage>
        <taxon>Bacteria</taxon>
        <taxon>Pseudomonadati</taxon>
        <taxon>Pseudomonadota</taxon>
        <taxon>Alphaproteobacteria</taxon>
        <taxon>Sphingomonadales</taxon>
        <taxon>Sphingomonadaceae</taxon>
        <taxon>Sphingomonas</taxon>
    </lineage>
</organism>
<evidence type="ECO:0000259" key="9">
    <source>
        <dbReference type="Pfam" id="PF01431"/>
    </source>
</evidence>
<evidence type="ECO:0000313" key="12">
    <source>
        <dbReference type="Proteomes" id="UP000574769"/>
    </source>
</evidence>
<accession>A0A7W7AJZ4</accession>
<dbReference type="EC" id="3.4.24.-" evidence="11"/>
<evidence type="ECO:0000259" key="10">
    <source>
        <dbReference type="Pfam" id="PF05649"/>
    </source>
</evidence>
<keyword evidence="12" id="KW-1185">Reference proteome</keyword>
<reference evidence="11 12" key="1">
    <citation type="submission" date="2020-08" db="EMBL/GenBank/DDBJ databases">
        <title>Genomic Encyclopedia of Type Strains, Phase IV (KMG-IV): sequencing the most valuable type-strain genomes for metagenomic binning, comparative biology and taxonomic classification.</title>
        <authorList>
            <person name="Goeker M."/>
        </authorList>
    </citation>
    <scope>NUCLEOTIDE SEQUENCE [LARGE SCALE GENOMIC DNA]</scope>
    <source>
        <strain evidence="11 12">DSM 15867</strain>
    </source>
</reference>
<dbReference type="PROSITE" id="PS51885">
    <property type="entry name" value="NEPRILYSIN"/>
    <property type="match status" value="1"/>
</dbReference>
<evidence type="ECO:0000256" key="4">
    <source>
        <dbReference type="ARBA" id="ARBA00022723"/>
    </source>
</evidence>
<evidence type="ECO:0000256" key="7">
    <source>
        <dbReference type="ARBA" id="ARBA00023049"/>
    </source>
</evidence>
<dbReference type="GO" id="GO:0005886">
    <property type="term" value="C:plasma membrane"/>
    <property type="evidence" value="ECO:0007669"/>
    <property type="project" value="TreeGrafter"/>
</dbReference>
<dbReference type="RefSeq" id="WP_184115273.1">
    <property type="nucleotide sequence ID" value="NZ_JACHNY010000005.1"/>
</dbReference>
<gene>
    <name evidence="11" type="ORF">GGQ96_002557</name>
</gene>
<keyword evidence="5 11" id="KW-0378">Hydrolase</keyword>
<dbReference type="PANTHER" id="PTHR11733:SF167">
    <property type="entry name" value="FI17812P1-RELATED"/>
    <property type="match status" value="1"/>
</dbReference>
<dbReference type="Pfam" id="PF01431">
    <property type="entry name" value="Peptidase_M13"/>
    <property type="match status" value="1"/>
</dbReference>
<dbReference type="Pfam" id="PF05649">
    <property type="entry name" value="Peptidase_M13_N"/>
    <property type="match status" value="1"/>
</dbReference>
<dbReference type="GO" id="GO:0016485">
    <property type="term" value="P:protein processing"/>
    <property type="evidence" value="ECO:0007669"/>
    <property type="project" value="TreeGrafter"/>
</dbReference>
<keyword evidence="4" id="KW-0479">Metal-binding</keyword>
<dbReference type="InterPro" id="IPR024079">
    <property type="entry name" value="MetalloPept_cat_dom_sf"/>
</dbReference>
<keyword evidence="8" id="KW-0732">Signal</keyword>
<proteinExistence type="inferred from homology"/>
<evidence type="ECO:0000313" key="11">
    <source>
        <dbReference type="EMBL" id="MBB4618414.1"/>
    </source>
</evidence>
<dbReference type="InterPro" id="IPR018497">
    <property type="entry name" value="Peptidase_M13_C"/>
</dbReference>
<evidence type="ECO:0000256" key="1">
    <source>
        <dbReference type="ARBA" id="ARBA00001947"/>
    </source>
</evidence>
<dbReference type="GO" id="GO:0046872">
    <property type="term" value="F:metal ion binding"/>
    <property type="evidence" value="ECO:0007669"/>
    <property type="project" value="UniProtKB-KW"/>
</dbReference>
<feature type="domain" description="Peptidase M13 N-terminal" evidence="10">
    <location>
        <begin position="68"/>
        <end position="439"/>
    </location>
</feature>
<dbReference type="PRINTS" id="PR00786">
    <property type="entry name" value="NEPRILYSIN"/>
</dbReference>
<comment type="caution">
    <text evidence="11">The sequence shown here is derived from an EMBL/GenBank/DDBJ whole genome shotgun (WGS) entry which is preliminary data.</text>
</comment>
<dbReference type="EMBL" id="JACHNY010000005">
    <property type="protein sequence ID" value="MBB4618414.1"/>
    <property type="molecule type" value="Genomic_DNA"/>
</dbReference>
<evidence type="ECO:0000256" key="3">
    <source>
        <dbReference type="ARBA" id="ARBA00022670"/>
    </source>
</evidence>
<evidence type="ECO:0000256" key="8">
    <source>
        <dbReference type="SAM" id="SignalP"/>
    </source>
</evidence>
<feature type="domain" description="Peptidase M13 C-terminal" evidence="9">
    <location>
        <begin position="491"/>
        <end position="691"/>
    </location>
</feature>
<comment type="cofactor">
    <cofactor evidence="1">
        <name>Zn(2+)</name>
        <dbReference type="ChEBI" id="CHEBI:29105"/>
    </cofactor>
</comment>
<dbReference type="Proteomes" id="UP000574769">
    <property type="component" value="Unassembled WGS sequence"/>
</dbReference>
<keyword evidence="6" id="KW-0862">Zinc</keyword>
<evidence type="ECO:0000256" key="6">
    <source>
        <dbReference type="ARBA" id="ARBA00022833"/>
    </source>
</evidence>
<dbReference type="Gene3D" id="1.10.1380.10">
    <property type="entry name" value="Neutral endopeptidase , domain2"/>
    <property type="match status" value="1"/>
</dbReference>
<feature type="signal peptide" evidence="8">
    <location>
        <begin position="1"/>
        <end position="21"/>
    </location>
</feature>
<dbReference type="PANTHER" id="PTHR11733">
    <property type="entry name" value="ZINC METALLOPROTEASE FAMILY M13 NEPRILYSIN-RELATED"/>
    <property type="match status" value="1"/>
</dbReference>
<keyword evidence="7" id="KW-0482">Metalloprotease</keyword>
<protein>
    <submittedName>
        <fullName evidence="11">Putative endopeptidase</fullName>
        <ecNumber evidence="11">3.4.24.-</ecNumber>
    </submittedName>
</protein>
<evidence type="ECO:0000256" key="2">
    <source>
        <dbReference type="ARBA" id="ARBA00007357"/>
    </source>
</evidence>
<dbReference type="InterPro" id="IPR000718">
    <property type="entry name" value="Peptidase_M13"/>
</dbReference>